<dbReference type="PANTHER" id="PTHR15430">
    <property type="entry name" value="GLOMULIN"/>
    <property type="match status" value="1"/>
</dbReference>
<keyword evidence="3" id="KW-1185">Reference proteome</keyword>
<dbReference type="AlphaFoldDB" id="A0A6A5CCU8"/>
<protein>
    <submittedName>
        <fullName evidence="2">Uncharacterized protein</fullName>
    </submittedName>
</protein>
<dbReference type="PANTHER" id="PTHR15430:SF1">
    <property type="entry name" value="GLOMULIN"/>
    <property type="match status" value="1"/>
</dbReference>
<dbReference type="VEuPathDB" id="AmoebaDB:NfTy_025110"/>
<evidence type="ECO:0000313" key="2">
    <source>
        <dbReference type="EMBL" id="KAF0985151.1"/>
    </source>
</evidence>
<dbReference type="VEuPathDB" id="AmoebaDB:NF0012020"/>
<dbReference type="GeneID" id="68107408"/>
<dbReference type="InterPro" id="IPR019516">
    <property type="entry name" value="Glomulin/ALF4"/>
</dbReference>
<name>A0A6A5CCU8_NAEFO</name>
<dbReference type="VEuPathDB" id="AmoebaDB:FDP41_000190"/>
<dbReference type="Proteomes" id="UP000444721">
    <property type="component" value="Unassembled WGS sequence"/>
</dbReference>
<dbReference type="InterPro" id="IPR013877">
    <property type="entry name" value="YAP-bd/ALF4/Glomulin"/>
</dbReference>
<evidence type="ECO:0000256" key="1">
    <source>
        <dbReference type="SAM" id="MobiDB-lite"/>
    </source>
</evidence>
<organism evidence="2 3">
    <name type="scientific">Naegleria fowleri</name>
    <name type="common">Brain eating amoeba</name>
    <dbReference type="NCBI Taxonomy" id="5763"/>
    <lineage>
        <taxon>Eukaryota</taxon>
        <taxon>Discoba</taxon>
        <taxon>Heterolobosea</taxon>
        <taxon>Tetramitia</taxon>
        <taxon>Eutetramitia</taxon>
        <taxon>Vahlkampfiidae</taxon>
        <taxon>Naegleria</taxon>
    </lineage>
</organism>
<reference evidence="2 3" key="1">
    <citation type="journal article" date="2019" name="Sci. Rep.">
        <title>Nanopore sequencing improves the draft genome of the human pathogenic amoeba Naegleria fowleri.</title>
        <authorList>
            <person name="Liechti N."/>
            <person name="Schurch N."/>
            <person name="Bruggmann R."/>
            <person name="Wittwer M."/>
        </authorList>
    </citation>
    <scope>NUCLEOTIDE SEQUENCE [LARGE SCALE GENOMIC DNA]</scope>
    <source>
        <strain evidence="2 3">ATCC 30894</strain>
    </source>
</reference>
<comment type="caution">
    <text evidence="2">The sequence shown here is derived from an EMBL/GenBank/DDBJ whole genome shotgun (WGS) entry which is preliminary data.</text>
</comment>
<dbReference type="GO" id="GO:0005737">
    <property type="term" value="C:cytoplasm"/>
    <property type="evidence" value="ECO:0007669"/>
    <property type="project" value="TreeGrafter"/>
</dbReference>
<dbReference type="GO" id="GO:0055105">
    <property type="term" value="F:ubiquitin-protein transferase inhibitor activity"/>
    <property type="evidence" value="ECO:0007669"/>
    <property type="project" value="TreeGrafter"/>
</dbReference>
<gene>
    <name evidence="2" type="ORF">FDP41_000190</name>
</gene>
<dbReference type="Pfam" id="PF08568">
    <property type="entry name" value="Kinetochor_Ybp2"/>
    <property type="match status" value="1"/>
</dbReference>
<dbReference type="EMBL" id="VFQX01000001">
    <property type="protein sequence ID" value="KAF0985151.1"/>
    <property type="molecule type" value="Genomic_DNA"/>
</dbReference>
<feature type="region of interest" description="Disordered" evidence="1">
    <location>
        <begin position="342"/>
        <end position="361"/>
    </location>
</feature>
<dbReference type="RefSeq" id="XP_044569864.1">
    <property type="nucleotide sequence ID" value="XM_044705035.1"/>
</dbReference>
<accession>A0A6A5CCU8</accession>
<proteinExistence type="predicted"/>
<dbReference type="OrthoDB" id="10258246at2759"/>
<dbReference type="OMA" id="KAFLVPH"/>
<sequence>MLQHHHHGDDQSCFSCDHHSHSLEEECRKLSTLLFNEETNHEIEHIIHDVFIPNLVSCSEFDKIEQLVDALLKNPSLFLIIYHHCFDIFAPTVNFSLSLRKIGTNSDLLNKILKLISLVCEHSPPKEVHSLLMESLTTNIVEVELKTSDGSQNALLDIHNYGLDQQNKKSLEHQIFLLSHFFNNLSRFPENDKRWQFIKYLDIILSRACGIRVESIQNEAFGIEEEMSQEVQRKLKSDRLFLEYSSTLIDSIFSFSDYLFRNVNYESFLKKIYLRRESDCIMQSCFSILAKIYSNDQLIDVCSNNGQIDKIMKTITSCKKNLNEILEYFTRFKKWSEANKESQDEHSEHSENEDEEMGHHEDDKEELKNFIPWEPRGIAVFLYLLFVKKLERKYYGIFILSDLYLFVMSKYYVELMLQSGIASFGRIGLYILRYLFENHVKKKGSLHIKDHVHEYDIASYFDLPQSLVSFMTMRPDNKLRTFAYNIFQDFITRFEDEDRFNLLYHMLNKCPYPYMVAIILDRMKEEIILEYNAMFQLIGKESLERVKQQNAYKPSQPPKLEEVNEFLKNKTTTNSESYFSQFVPNNAPKLSYDQKTINIIRLHAKDSKAFLVPHKIPNLIIELLEKYVEKPFEGDNIQVILRALNLYYFLLLRDGEPNVTGIMDTEIVSKMEDKILRKLSEKKQEFENLIKEQVKLPKQDMEDEEDIDYDDLLDEFEHEFTPEEIEALQELNAKHKEQIKIKEQTSHELDVYLLSEVLDRINNALHHPIN</sequence>
<evidence type="ECO:0000313" key="3">
    <source>
        <dbReference type="Proteomes" id="UP000444721"/>
    </source>
</evidence>